<name>A0A6J6VG18_9ZZZZ</name>
<sequence>MKLGVSSFTFPWAIGGIESDHPVEMDAFQLLEKAHVLGADVLQIADNLPIGRLSEEVLQSLKSAADAFGIALEVGTRGIKKENIERFLAIAQILGSPILRVVIDSKDHEPDIAEICELLRPFAPKFKSANIKLAIENHDRLTCAEFNEIIDRIGSDWVGICLDTVNSLGAVEAPNTVVPALAPRAINVHMKDFEIIRTNGQMGFTVRGTALGKGRLDVEEVIAAVGGSNRDITAVIELWTPRQESYSATVALEDAWASESVAFLRKSIGLKV</sequence>
<reference evidence="2" key="1">
    <citation type="submission" date="2020-05" db="EMBL/GenBank/DDBJ databases">
        <authorList>
            <person name="Chiriac C."/>
            <person name="Salcher M."/>
            <person name="Ghai R."/>
            <person name="Kavagutti S V."/>
        </authorList>
    </citation>
    <scope>NUCLEOTIDE SEQUENCE</scope>
</reference>
<accession>A0A6J6VG18</accession>
<dbReference type="InterPro" id="IPR013022">
    <property type="entry name" value="Xyl_isomerase-like_TIM-brl"/>
</dbReference>
<feature type="domain" description="Xylose isomerase-like TIM barrel" evidence="1">
    <location>
        <begin position="33"/>
        <end position="266"/>
    </location>
</feature>
<protein>
    <submittedName>
        <fullName evidence="2">Unannotated protein</fullName>
    </submittedName>
</protein>
<dbReference type="PANTHER" id="PTHR12110:SF52">
    <property type="entry name" value="XYLOSE ISOMERASE"/>
    <property type="match status" value="1"/>
</dbReference>
<dbReference type="PANTHER" id="PTHR12110">
    <property type="entry name" value="HYDROXYPYRUVATE ISOMERASE"/>
    <property type="match status" value="1"/>
</dbReference>
<gene>
    <name evidence="2" type="ORF">UFOPK2928_00136</name>
</gene>
<proteinExistence type="predicted"/>
<dbReference type="InterPro" id="IPR036237">
    <property type="entry name" value="Xyl_isomerase-like_sf"/>
</dbReference>
<dbReference type="AlphaFoldDB" id="A0A6J6VG18"/>
<dbReference type="EMBL" id="CAEZZY010000006">
    <property type="protein sequence ID" value="CAB4770546.1"/>
    <property type="molecule type" value="Genomic_DNA"/>
</dbReference>
<evidence type="ECO:0000313" key="2">
    <source>
        <dbReference type="EMBL" id="CAB4770546.1"/>
    </source>
</evidence>
<dbReference type="SUPFAM" id="SSF51658">
    <property type="entry name" value="Xylose isomerase-like"/>
    <property type="match status" value="1"/>
</dbReference>
<dbReference type="InterPro" id="IPR050312">
    <property type="entry name" value="IolE/XylAMocC-like"/>
</dbReference>
<organism evidence="2">
    <name type="scientific">freshwater metagenome</name>
    <dbReference type="NCBI Taxonomy" id="449393"/>
    <lineage>
        <taxon>unclassified sequences</taxon>
        <taxon>metagenomes</taxon>
        <taxon>ecological metagenomes</taxon>
    </lineage>
</organism>
<dbReference type="Gene3D" id="3.20.20.150">
    <property type="entry name" value="Divalent-metal-dependent TIM barrel enzymes"/>
    <property type="match status" value="1"/>
</dbReference>
<dbReference type="Pfam" id="PF01261">
    <property type="entry name" value="AP_endonuc_2"/>
    <property type="match status" value="1"/>
</dbReference>
<evidence type="ECO:0000259" key="1">
    <source>
        <dbReference type="Pfam" id="PF01261"/>
    </source>
</evidence>